<proteinExistence type="predicted"/>
<gene>
    <name evidence="2" type="ORF">PXH66_12400</name>
</gene>
<dbReference type="Pfam" id="PF08592">
    <property type="entry name" value="Anthrone_oxy"/>
    <property type="match status" value="1"/>
</dbReference>
<dbReference type="Proteomes" id="UP001218638">
    <property type="component" value="Chromosome"/>
</dbReference>
<dbReference type="KEGG" id="slom:PXH66_12400"/>
<reference evidence="2" key="1">
    <citation type="submission" date="2023-03" db="EMBL/GenBank/DDBJ databases">
        <title>Lomoglobus Profundus gen. nov., sp. nov., a novel member of the phylum Verrucomicrobia, isolated from deep-marine sediment of South China Sea.</title>
        <authorList>
            <person name="Ahmad T."/>
            <person name="Ishaq S.E."/>
            <person name="Wang F."/>
        </authorList>
    </citation>
    <scope>NUCLEOTIDE SEQUENCE</scope>
    <source>
        <strain evidence="2">LMO-M01</strain>
    </source>
</reference>
<feature type="transmembrane region" description="Helical" evidence="1">
    <location>
        <begin position="84"/>
        <end position="103"/>
    </location>
</feature>
<evidence type="ECO:0000313" key="2">
    <source>
        <dbReference type="EMBL" id="WED63131.1"/>
    </source>
</evidence>
<evidence type="ECO:0000313" key="3">
    <source>
        <dbReference type="Proteomes" id="UP001218638"/>
    </source>
</evidence>
<evidence type="ECO:0000256" key="1">
    <source>
        <dbReference type="SAM" id="Phobius"/>
    </source>
</evidence>
<dbReference type="RefSeq" id="WP_330927541.1">
    <property type="nucleotide sequence ID" value="NZ_CP119075.1"/>
</dbReference>
<dbReference type="AlphaFoldDB" id="A0AAE9ZTQ1"/>
<protein>
    <submittedName>
        <fullName evidence="2">DUF1772 domain-containing protein</fullName>
    </submittedName>
</protein>
<keyword evidence="1" id="KW-0812">Transmembrane</keyword>
<dbReference type="EMBL" id="CP119075">
    <property type="protein sequence ID" value="WED63131.1"/>
    <property type="molecule type" value="Genomic_DNA"/>
</dbReference>
<accession>A0AAE9ZTQ1</accession>
<keyword evidence="1" id="KW-1133">Transmembrane helix</keyword>
<keyword evidence="1" id="KW-0472">Membrane</keyword>
<organism evidence="2 3">
    <name type="scientific">Synoicihabitans lomoniglobus</name>
    <dbReference type="NCBI Taxonomy" id="2909285"/>
    <lineage>
        <taxon>Bacteria</taxon>
        <taxon>Pseudomonadati</taxon>
        <taxon>Verrucomicrobiota</taxon>
        <taxon>Opitutia</taxon>
        <taxon>Opitutales</taxon>
        <taxon>Opitutaceae</taxon>
        <taxon>Synoicihabitans</taxon>
    </lineage>
</organism>
<dbReference type="InterPro" id="IPR013901">
    <property type="entry name" value="Anthrone_oxy"/>
</dbReference>
<feature type="transmembrane region" description="Helical" evidence="1">
    <location>
        <begin position="142"/>
        <end position="160"/>
    </location>
</feature>
<name>A0AAE9ZTQ1_9BACT</name>
<keyword evidence="3" id="KW-1185">Reference proteome</keyword>
<feature type="transmembrane region" description="Helical" evidence="1">
    <location>
        <begin position="56"/>
        <end position="77"/>
    </location>
</feature>
<sequence>MLRIMLGLATLGCGLVAGFLFAFAVVVMPGIRTLGDHDFLQAFKSVDRVIQQNQPVFMLVWVGSVLALAVAVWWGVVRLEGIDRMLLVGAAVVYLLGVQGPTATVNVPLNNALQQRDLAVLAEPALREARQAFEPRWVRWNGIRTVFAVLAFSLLLIVLMRC</sequence>